<keyword evidence="5" id="KW-1185">Reference proteome</keyword>
<gene>
    <name evidence="6" type="primary">LOC112054579</name>
</gene>
<evidence type="ECO:0000259" key="4">
    <source>
        <dbReference type="PROSITE" id="PS50240"/>
    </source>
</evidence>
<dbReference type="SUPFAM" id="SSF50494">
    <property type="entry name" value="Trypsin-like serine proteases"/>
    <property type="match status" value="1"/>
</dbReference>
<dbReference type="CDD" id="cd00190">
    <property type="entry name" value="Tryp_SPc"/>
    <property type="match status" value="1"/>
</dbReference>
<feature type="domain" description="Peptidase S1" evidence="4">
    <location>
        <begin position="53"/>
        <end position="292"/>
    </location>
</feature>
<feature type="chain" id="PRO_5046647083" evidence="3">
    <location>
        <begin position="19"/>
        <end position="305"/>
    </location>
</feature>
<dbReference type="InterPro" id="IPR001254">
    <property type="entry name" value="Trypsin_dom"/>
</dbReference>
<accession>A0ABM3M3C0</accession>
<dbReference type="Gene3D" id="2.40.10.10">
    <property type="entry name" value="Trypsin-like serine proteases"/>
    <property type="match status" value="1"/>
</dbReference>
<evidence type="ECO:0000256" key="2">
    <source>
        <dbReference type="ARBA" id="ARBA00024195"/>
    </source>
</evidence>
<evidence type="ECO:0000313" key="6">
    <source>
        <dbReference type="RefSeq" id="XP_052745978.1"/>
    </source>
</evidence>
<proteinExistence type="inferred from homology"/>
<evidence type="ECO:0000256" key="1">
    <source>
        <dbReference type="ARBA" id="ARBA00023157"/>
    </source>
</evidence>
<dbReference type="InterPro" id="IPR051487">
    <property type="entry name" value="Ser/Thr_Proteases_Immune/Dev"/>
</dbReference>
<keyword evidence="3" id="KW-0732">Signal</keyword>
<dbReference type="RefSeq" id="XP_052745978.1">
    <property type="nucleotide sequence ID" value="XM_052890018.1"/>
</dbReference>
<dbReference type="Pfam" id="PF00089">
    <property type="entry name" value="Trypsin"/>
    <property type="match status" value="1"/>
</dbReference>
<organism evidence="5 6">
    <name type="scientific">Bicyclus anynana</name>
    <name type="common">Squinting bush brown butterfly</name>
    <dbReference type="NCBI Taxonomy" id="110368"/>
    <lineage>
        <taxon>Eukaryota</taxon>
        <taxon>Metazoa</taxon>
        <taxon>Ecdysozoa</taxon>
        <taxon>Arthropoda</taxon>
        <taxon>Hexapoda</taxon>
        <taxon>Insecta</taxon>
        <taxon>Pterygota</taxon>
        <taxon>Neoptera</taxon>
        <taxon>Endopterygota</taxon>
        <taxon>Lepidoptera</taxon>
        <taxon>Glossata</taxon>
        <taxon>Ditrysia</taxon>
        <taxon>Papilionoidea</taxon>
        <taxon>Nymphalidae</taxon>
        <taxon>Satyrinae</taxon>
        <taxon>Satyrini</taxon>
        <taxon>Mycalesina</taxon>
        <taxon>Bicyclus</taxon>
    </lineage>
</organism>
<dbReference type="InterPro" id="IPR043504">
    <property type="entry name" value="Peptidase_S1_PA_chymotrypsin"/>
</dbReference>
<evidence type="ECO:0000313" key="5">
    <source>
        <dbReference type="Proteomes" id="UP001652582"/>
    </source>
</evidence>
<name>A0ABM3M3C0_BICAN</name>
<evidence type="ECO:0000256" key="3">
    <source>
        <dbReference type="SAM" id="SignalP"/>
    </source>
</evidence>
<comment type="similarity">
    <text evidence="2">Belongs to the peptidase S1 family. CLIP subfamily.</text>
</comment>
<reference evidence="6" key="1">
    <citation type="submission" date="2025-08" db="UniProtKB">
        <authorList>
            <consortium name="RefSeq"/>
        </authorList>
    </citation>
    <scope>IDENTIFICATION</scope>
</reference>
<protein>
    <submittedName>
        <fullName evidence="6">Phenoloxidase-activating factor 2</fullName>
    </submittedName>
</protein>
<sequence length="305" mass="33139">MVVYIILLTLVTTHHCVAATDKLNPPSPDKATTLTYPHMQKKNDFARVKPTATCGMREDGKTPWLVIIKDLSKSQNTSTAILQGSIGGGTLIHPSVVLCAAHSAQSPAPQLQVLTGLAGGAGDNVQMWSVIETVLHENFNPMNAHNDIALLFLSEPMKLSRSLGVACLPPADAAPRARCEAYEWSQTGTDGHRGVKTVDVPVLNHQECQEKYRNTRLGRYFILDQSFMCAGGERGRDVCAGDGGFPLVCPAENGRVAQFGIVVWDIECGNHGNPSVYVNVTRFRGWIDRQIGSRGLDTTIYALEQ</sequence>
<dbReference type="PRINTS" id="PR00722">
    <property type="entry name" value="CHYMOTRYPSIN"/>
</dbReference>
<dbReference type="SMART" id="SM00020">
    <property type="entry name" value="Tryp_SPc"/>
    <property type="match status" value="1"/>
</dbReference>
<feature type="signal peptide" evidence="3">
    <location>
        <begin position="1"/>
        <end position="18"/>
    </location>
</feature>
<dbReference type="InterPro" id="IPR001314">
    <property type="entry name" value="Peptidase_S1A"/>
</dbReference>
<dbReference type="PANTHER" id="PTHR24256">
    <property type="entry name" value="TRYPTASE-RELATED"/>
    <property type="match status" value="1"/>
</dbReference>
<dbReference type="InterPro" id="IPR009003">
    <property type="entry name" value="Peptidase_S1_PA"/>
</dbReference>
<dbReference type="GeneID" id="112054579"/>
<dbReference type="PROSITE" id="PS50240">
    <property type="entry name" value="TRYPSIN_DOM"/>
    <property type="match status" value="1"/>
</dbReference>
<keyword evidence="1" id="KW-1015">Disulfide bond</keyword>
<dbReference type="Proteomes" id="UP001652582">
    <property type="component" value="Chromosome 26"/>
</dbReference>